<keyword evidence="1" id="KW-0472">Membrane</keyword>
<organism evidence="2 3">
    <name type="scientific">Gymnopus androsaceus JB14</name>
    <dbReference type="NCBI Taxonomy" id="1447944"/>
    <lineage>
        <taxon>Eukaryota</taxon>
        <taxon>Fungi</taxon>
        <taxon>Dikarya</taxon>
        <taxon>Basidiomycota</taxon>
        <taxon>Agaricomycotina</taxon>
        <taxon>Agaricomycetes</taxon>
        <taxon>Agaricomycetidae</taxon>
        <taxon>Agaricales</taxon>
        <taxon>Marasmiineae</taxon>
        <taxon>Omphalotaceae</taxon>
        <taxon>Gymnopus</taxon>
    </lineage>
</organism>
<protein>
    <submittedName>
        <fullName evidence="2">Uncharacterized protein</fullName>
    </submittedName>
</protein>
<evidence type="ECO:0000313" key="2">
    <source>
        <dbReference type="EMBL" id="KAE9387305.1"/>
    </source>
</evidence>
<evidence type="ECO:0000313" key="3">
    <source>
        <dbReference type="Proteomes" id="UP000799118"/>
    </source>
</evidence>
<sequence length="137" mass="15554">MSLLVETYLNFESCDSLIDHLTFSSLHLTSDGYMLFPRTVSMASSLKNTMANAPMSLYILAVFAVELLIFLDMVEATLKSVRWTFHNIVQNMFEFVLEGALLNQEQCLINYIEESLEKSLQIAGPFVQSHQEIHLDG</sequence>
<name>A0A6A4GPY5_9AGAR</name>
<dbReference type="AlphaFoldDB" id="A0A6A4GPY5"/>
<keyword evidence="1" id="KW-0812">Transmembrane</keyword>
<dbReference type="Proteomes" id="UP000799118">
    <property type="component" value="Unassembled WGS sequence"/>
</dbReference>
<keyword evidence="1" id="KW-1133">Transmembrane helix</keyword>
<proteinExistence type="predicted"/>
<evidence type="ECO:0000256" key="1">
    <source>
        <dbReference type="SAM" id="Phobius"/>
    </source>
</evidence>
<keyword evidence="3" id="KW-1185">Reference proteome</keyword>
<accession>A0A6A4GPY5</accession>
<reference evidence="2" key="1">
    <citation type="journal article" date="2019" name="Environ. Microbiol.">
        <title>Fungal ecological strategies reflected in gene transcription - a case study of two litter decomposers.</title>
        <authorList>
            <person name="Barbi F."/>
            <person name="Kohler A."/>
            <person name="Barry K."/>
            <person name="Baskaran P."/>
            <person name="Daum C."/>
            <person name="Fauchery L."/>
            <person name="Ihrmark K."/>
            <person name="Kuo A."/>
            <person name="LaButti K."/>
            <person name="Lipzen A."/>
            <person name="Morin E."/>
            <person name="Grigoriev I.V."/>
            <person name="Henrissat B."/>
            <person name="Lindahl B."/>
            <person name="Martin F."/>
        </authorList>
    </citation>
    <scope>NUCLEOTIDE SEQUENCE</scope>
    <source>
        <strain evidence="2">JB14</strain>
    </source>
</reference>
<dbReference type="EMBL" id="ML769809">
    <property type="protein sequence ID" value="KAE9387305.1"/>
    <property type="molecule type" value="Genomic_DNA"/>
</dbReference>
<gene>
    <name evidence="2" type="ORF">BT96DRAFT_1005244</name>
</gene>
<feature type="transmembrane region" description="Helical" evidence="1">
    <location>
        <begin position="55"/>
        <end position="74"/>
    </location>
</feature>